<feature type="compositionally biased region" description="Low complexity" evidence="25">
    <location>
        <begin position="939"/>
        <end position="991"/>
    </location>
</feature>
<evidence type="ECO:0000256" key="4">
    <source>
        <dbReference type="ARBA" id="ARBA00010136"/>
    </source>
</evidence>
<evidence type="ECO:0000256" key="24">
    <source>
        <dbReference type="PIRSR" id="PIRSR634016-4"/>
    </source>
</evidence>
<evidence type="ECO:0000256" key="2">
    <source>
        <dbReference type="ARBA" id="ARBA00004606"/>
    </source>
</evidence>
<dbReference type="GO" id="GO:0006508">
    <property type="term" value="P:proteolysis"/>
    <property type="evidence" value="ECO:0007669"/>
    <property type="project" value="UniProtKB-KW"/>
</dbReference>
<keyword evidence="16" id="KW-0735">Signal-anchor</keyword>
<keyword evidence="11" id="KW-0812">Transmembrane</keyword>
<dbReference type="FunFam" id="2.60.40.1730:FF:000012">
    <property type="entry name" value="Aminopeptidase N"/>
    <property type="match status" value="1"/>
</dbReference>
<dbReference type="EC" id="3.4.11.2" evidence="5"/>
<keyword evidence="13 26" id="KW-0732">Signal</keyword>
<evidence type="ECO:0000256" key="26">
    <source>
        <dbReference type="SAM" id="SignalP"/>
    </source>
</evidence>
<feature type="compositionally biased region" description="Low complexity" evidence="25">
    <location>
        <begin position="1899"/>
        <end position="1972"/>
    </location>
</feature>
<gene>
    <name evidence="30" type="ORF">GHT06_012519</name>
</gene>
<evidence type="ECO:0000256" key="16">
    <source>
        <dbReference type="ARBA" id="ARBA00022968"/>
    </source>
</evidence>
<evidence type="ECO:0000259" key="29">
    <source>
        <dbReference type="Pfam" id="PF17900"/>
    </source>
</evidence>
<evidence type="ECO:0000256" key="7">
    <source>
        <dbReference type="ARBA" id="ARBA00022438"/>
    </source>
</evidence>
<dbReference type="GO" id="GO:0005886">
    <property type="term" value="C:plasma membrane"/>
    <property type="evidence" value="ECO:0007669"/>
    <property type="project" value="UniProtKB-SubCell"/>
</dbReference>
<dbReference type="EMBL" id="WJBH02000003">
    <property type="protein sequence ID" value="KAI9561560.1"/>
    <property type="molecule type" value="Genomic_DNA"/>
</dbReference>
<sequence>MRRFLNSVLMAVALTSLIATSSALSVNLKDKVLDNGKEGSYDPFSWSDQPSWKIHANRENKPSAVDWDDAEYRLPGDLLPSVYTIRLLPFIEEGNFTTDGYIEIYVDCVNDTKNIVLNSVDIDIHELSITVLDLETNIPLAVIGREDQQSTLQKVIIKTADSLMAGKRYKISMGFTSILNDRLVGFYRSSYVENGETKYLATSDMEPADARVAFPCFDEPEMKARFSIILGRKESWKSSSNMPKIGTNPIEGMPGYVWDFFDTTPVMSTYLVAMMVSEFVSTPSDPALSNVKFRVLTRPELQEDATYAANVGPRILEYFETFFGVAYPLAKEDLAAIPDFGPGAMENWGHIDFRESYLIVNENTTASSKQRVVEVIAHELAHMWFGDLVTMEWWNNIWLNEGFARYLQYFGADSVEPSYKLHEQFVVNTLQRVLVSDSLASTHPMSYPETRSQVFDTIEYDKGASVIRMCANFLGMDTFRRGLNRYLTRNAYSNAVEEDLWNTLEEQAAIDGVILPDSLAKIMATWTQTTNYPLITVKRTYVEGDGAIVMQSRFVLPSGEENPVPEDTVWWVPLTYSHDFSLHPTTAWMSTPTRTLVSLAATSDQWVIFNVNQAGFYRVAYDEANYNMIADQLIAAHGHISILNRAQLLDDAFVLAKINKISYNIAMDLTLYLKYEREYVPWRSVLDELNYLDVMLHNEPQYVDWKVYMTSLVTPYYNHVGFQESESDAHLTILSRTDALNWACKLKIADCVQNVRIQYAALMEQPDMRLSPNQRDFILRAGVENGRQAEWDFAYEQYRASDSDSFLVAMTYTRESSIVYDLLGKMLDPNSIRSEDVDKVFTNLAANPLGNTMALDFLIRRWNDIENALGTSHFVTFFRSLCDRLNKQTQYDQMVTLRDDHFDILNSTTVEQGLDVIQTNIEWMSANQLEIGEWLKEPSTATALPTTEATTEEITTTEALTTTTSTERTSTSTSSTSTTTTTTPAPTTLSSVFKSLTPKKDPHPGSFFFSVSCEDMRLPGDIIPISYDVRMLPFVELIESGNYTTEGSVVILVECVRPTANISINSAELVIRRGTISILDMQTNSPLAVVGYVDEQSTREIITIQTAVMLGAGKRYKISMNFTSTLNDDLRGFYRSSYVEEGVRKWLAVTQFEATDARRAFPCFDEPSMKANFTVALGRKSTMTSVSNMEQIKSGPIVGMPGYLWDSFAPSVKMSSYLVAFLVSDFINIPAKPGVSNVQFRIWARANARNLTTYAIDIGPRILEYFESYFNINYPLAKQDMAAIPDFAAGAMENWGLITYRESDLLIDTETASARQKQRVAIVSAHELAHQWFGDLVTMDWWNAIWLNEGFASYMEFIGTDSVEPDFKMNDQFVVENLQYVFGIDALETSRPINIEVNTPAEISSLFDAISYEKGSCIVRMCADMLGIDAFKRGLTRYLNDNAYGNAQQDDLWQAMQDQADEENIVLPASVKEIMDTWTYKMGYPVIKVARDYANGGAQVTQERFLLRKMNTTEVDPTVYQWWVPLTYTNAGLEPYQKVSEWLSKDDVSMSLNDLGAEADQWVIFNVDQQNYYRVAYDGTNYDLLTAQLMADHQRIVPNNRAQLLDDTFVLASVDIVPYKNALDMSLYLAQEKEYVPWNAVLAEFNYIDSMLHNKEQFPDWTIHMTNIVTPYYNHVGFQESDTDAQLTIYARTDAMSWACRLKIADCVDNSKAKYAEQMNDPDNSRILSPNQKSVILRTGVENGGKLEWDFSFNQYLSKYDTSFLIAATCSRESSRLYDLLEMMLDSESGIRLSDVNTLFKNVASNPLGNLIATDFLVNRWSDIEQSWLGTNYFVNFFRYVCDRQNTQTQLNRLVKLRDDHFDILGNSNTVQQGIDIVVENIKWMELHQKEIGTWLVDPSVTEPPATTTPSTTTPSTTTPSTTTPLTTTPSTSTSSTTTSSTTTPTSTTASSSTTASTVPTTTTSTPTTPSAGYRFTKMDFTSIVAVVLLGKFLVH</sequence>
<reference evidence="30 31" key="1">
    <citation type="submission" date="2022-05" db="EMBL/GenBank/DDBJ databases">
        <title>A multi-omics perspective on studying reproductive biology in Daphnia sinensis.</title>
        <authorList>
            <person name="Jia J."/>
        </authorList>
    </citation>
    <scope>NUCLEOTIDE SEQUENCE [LARGE SCALE GENOMIC DNA]</scope>
    <source>
        <strain evidence="30 31">WSL</strain>
    </source>
</reference>
<evidence type="ECO:0000256" key="6">
    <source>
        <dbReference type="ARBA" id="ARBA00015611"/>
    </source>
</evidence>
<dbReference type="Gene3D" id="2.60.40.1730">
    <property type="entry name" value="tricorn interacting facor f3 domain"/>
    <property type="match status" value="2"/>
</dbReference>
<keyword evidence="18" id="KW-0482">Metalloprotease</keyword>
<dbReference type="Pfam" id="PF01433">
    <property type="entry name" value="Peptidase_M1"/>
    <property type="match status" value="2"/>
</dbReference>
<dbReference type="FunFam" id="1.10.390.10:FF:000001">
    <property type="entry name" value="Aminopeptidase"/>
    <property type="match status" value="1"/>
</dbReference>
<evidence type="ECO:0000256" key="22">
    <source>
        <dbReference type="PIRSR" id="PIRSR634016-1"/>
    </source>
</evidence>
<evidence type="ECO:0000256" key="13">
    <source>
        <dbReference type="ARBA" id="ARBA00022729"/>
    </source>
</evidence>
<evidence type="ECO:0000256" key="21">
    <source>
        <dbReference type="ARBA" id="ARBA00023180"/>
    </source>
</evidence>
<evidence type="ECO:0000256" key="15">
    <source>
        <dbReference type="ARBA" id="ARBA00022833"/>
    </source>
</evidence>
<feature type="domain" description="ERAP1-like C-terminal" evidence="28">
    <location>
        <begin position="1562"/>
        <end position="1878"/>
    </location>
</feature>
<keyword evidence="14" id="KW-0378">Hydrolase</keyword>
<comment type="caution">
    <text evidence="30">The sequence shown here is derived from an EMBL/GenBank/DDBJ whole genome shotgun (WGS) entry which is preliminary data.</text>
</comment>
<evidence type="ECO:0000256" key="9">
    <source>
        <dbReference type="ARBA" id="ARBA00022622"/>
    </source>
</evidence>
<evidence type="ECO:0000256" key="17">
    <source>
        <dbReference type="ARBA" id="ARBA00022989"/>
    </source>
</evidence>
<proteinExistence type="inferred from homology"/>
<accession>A0AAD5LGG0</accession>
<feature type="binding site" evidence="23">
    <location>
        <position position="1349"/>
    </location>
    <ligand>
        <name>Zn(2+)</name>
        <dbReference type="ChEBI" id="CHEBI:29105"/>
        <note>catalytic</note>
    </ligand>
</feature>
<keyword evidence="19" id="KW-0472">Membrane</keyword>
<dbReference type="InterPro" id="IPR001930">
    <property type="entry name" value="Peptidase_M1"/>
</dbReference>
<dbReference type="InterPro" id="IPR034016">
    <property type="entry name" value="M1_APN-typ"/>
</dbReference>
<dbReference type="Gene3D" id="1.10.390.10">
    <property type="entry name" value="Neutral Protease Domain 2"/>
    <property type="match status" value="2"/>
</dbReference>
<protein>
    <recommendedName>
        <fullName evidence="6">Aminopeptidase N</fullName>
        <ecNumber evidence="5">3.4.11.2</ecNumber>
    </recommendedName>
</protein>
<evidence type="ECO:0000259" key="27">
    <source>
        <dbReference type="Pfam" id="PF01433"/>
    </source>
</evidence>
<dbReference type="SUPFAM" id="SSF55486">
    <property type="entry name" value="Metalloproteases ('zincins'), catalytic domain"/>
    <property type="match status" value="2"/>
</dbReference>
<dbReference type="Gene3D" id="2.60.40.1910">
    <property type="match status" value="2"/>
</dbReference>
<evidence type="ECO:0000256" key="19">
    <source>
        <dbReference type="ARBA" id="ARBA00023136"/>
    </source>
</evidence>
<dbReference type="InterPro" id="IPR024571">
    <property type="entry name" value="ERAP1-like_C_dom"/>
</dbReference>
<dbReference type="InterPro" id="IPR042097">
    <property type="entry name" value="Aminopeptidase_N-like_N_sf"/>
</dbReference>
<dbReference type="GO" id="GO:0005737">
    <property type="term" value="C:cytoplasm"/>
    <property type="evidence" value="ECO:0007669"/>
    <property type="project" value="TreeGrafter"/>
</dbReference>
<comment type="catalytic activity">
    <reaction evidence="1">
        <text>Release of an N-terminal amino acid, Xaa-|-Yaa- from a peptide, amide or arylamide. Xaa is preferably Ala, but may be most amino acids including Pro (slow action). When a terminal hydrophobic residue is followed by a prolyl residue, the two may be released as an intact Xaa-Pro dipeptide.</text>
        <dbReference type="EC" id="3.4.11.2"/>
    </reaction>
</comment>
<feature type="site" description="Transition state stabilizer" evidence="24">
    <location>
        <position position="1412"/>
    </location>
</feature>
<evidence type="ECO:0000256" key="5">
    <source>
        <dbReference type="ARBA" id="ARBA00012564"/>
    </source>
</evidence>
<evidence type="ECO:0000256" key="18">
    <source>
        <dbReference type="ARBA" id="ARBA00023049"/>
    </source>
</evidence>
<keyword evidence="12 23" id="KW-0479">Metal-binding</keyword>
<dbReference type="CDD" id="cd09601">
    <property type="entry name" value="M1_APN-Q_like"/>
    <property type="match status" value="2"/>
</dbReference>
<dbReference type="Pfam" id="PF11838">
    <property type="entry name" value="ERAP1_C"/>
    <property type="match status" value="2"/>
</dbReference>
<keyword evidence="9" id="KW-0449">Lipoprotein</keyword>
<dbReference type="FunFam" id="2.60.40.1910:FF:000008">
    <property type="entry name" value="Aminopeptidase"/>
    <property type="match status" value="2"/>
</dbReference>
<organism evidence="30 31">
    <name type="scientific">Daphnia sinensis</name>
    <dbReference type="NCBI Taxonomy" id="1820382"/>
    <lineage>
        <taxon>Eukaryota</taxon>
        <taxon>Metazoa</taxon>
        <taxon>Ecdysozoa</taxon>
        <taxon>Arthropoda</taxon>
        <taxon>Crustacea</taxon>
        <taxon>Branchiopoda</taxon>
        <taxon>Diplostraca</taxon>
        <taxon>Cladocera</taxon>
        <taxon>Anomopoda</taxon>
        <taxon>Daphniidae</taxon>
        <taxon>Daphnia</taxon>
        <taxon>Daphnia similis group</taxon>
    </lineage>
</organism>
<evidence type="ECO:0000256" key="20">
    <source>
        <dbReference type="ARBA" id="ARBA00023157"/>
    </source>
</evidence>
<evidence type="ECO:0000313" key="31">
    <source>
        <dbReference type="Proteomes" id="UP000820818"/>
    </source>
</evidence>
<evidence type="ECO:0000259" key="28">
    <source>
        <dbReference type="Pfam" id="PF11838"/>
    </source>
</evidence>
<keyword evidence="31" id="KW-1185">Reference proteome</keyword>
<feature type="domain" description="Aminopeptidase N-like N-terminal" evidence="29">
    <location>
        <begin position="1024"/>
        <end position="1218"/>
    </location>
</feature>
<feature type="domain" description="ERAP1-like C-terminal" evidence="28">
    <location>
        <begin position="606"/>
        <end position="918"/>
    </location>
</feature>
<dbReference type="GO" id="GO:0005615">
    <property type="term" value="C:extracellular space"/>
    <property type="evidence" value="ECO:0007669"/>
    <property type="project" value="TreeGrafter"/>
</dbReference>
<feature type="binding site" evidence="23">
    <location>
        <position position="1326"/>
    </location>
    <ligand>
        <name>Zn(2+)</name>
        <dbReference type="ChEBI" id="CHEBI:29105"/>
        <note>catalytic</note>
    </ligand>
</feature>
<name>A0AAD5LGG0_9CRUS</name>
<evidence type="ECO:0000256" key="12">
    <source>
        <dbReference type="ARBA" id="ARBA00022723"/>
    </source>
</evidence>
<feature type="region of interest" description="Disordered" evidence="25">
    <location>
        <begin position="937"/>
        <end position="996"/>
    </location>
</feature>
<comment type="subcellular location">
    <subcellularLocation>
        <location evidence="3">Cell membrane</location>
        <topology evidence="3">Lipid-anchor</topology>
        <topology evidence="3">GPI-anchor</topology>
    </subcellularLocation>
    <subcellularLocation>
        <location evidence="2">Membrane</location>
        <topology evidence="2">Single-pass type II membrane protein</topology>
    </subcellularLocation>
</comment>
<evidence type="ECO:0000256" key="1">
    <source>
        <dbReference type="ARBA" id="ARBA00000098"/>
    </source>
</evidence>
<dbReference type="FunFam" id="1.25.50.20:FF:000001">
    <property type="entry name" value="Aminopeptidase"/>
    <property type="match status" value="2"/>
</dbReference>
<keyword evidence="17" id="KW-1133">Transmembrane helix</keyword>
<feature type="active site" description="Proton acceptor" evidence="22">
    <location>
        <position position="1327"/>
    </location>
</feature>
<dbReference type="FunFam" id="2.60.40.1730:FF:000022">
    <property type="entry name" value="Aminopeptidase"/>
    <property type="match status" value="1"/>
</dbReference>
<feature type="domain" description="Peptidase M1 membrane alanine aminopeptidase" evidence="27">
    <location>
        <begin position="307"/>
        <end position="526"/>
    </location>
</feature>
<evidence type="ECO:0000256" key="8">
    <source>
        <dbReference type="ARBA" id="ARBA00022475"/>
    </source>
</evidence>
<dbReference type="Gene3D" id="1.25.50.20">
    <property type="match status" value="2"/>
</dbReference>
<evidence type="ECO:0000256" key="3">
    <source>
        <dbReference type="ARBA" id="ARBA00004609"/>
    </source>
</evidence>
<dbReference type="Pfam" id="PF17900">
    <property type="entry name" value="Peptidase_M1_N"/>
    <property type="match status" value="2"/>
</dbReference>
<evidence type="ECO:0000256" key="25">
    <source>
        <dbReference type="SAM" id="MobiDB-lite"/>
    </source>
</evidence>
<dbReference type="InterPro" id="IPR027268">
    <property type="entry name" value="Peptidase_M4/M1_CTD_sf"/>
</dbReference>
<evidence type="ECO:0000256" key="11">
    <source>
        <dbReference type="ARBA" id="ARBA00022692"/>
    </source>
</evidence>
<keyword evidence="8" id="KW-1003">Cell membrane</keyword>
<dbReference type="PRINTS" id="PR00756">
    <property type="entry name" value="ALADIPTASE"/>
</dbReference>
<dbReference type="InterPro" id="IPR050344">
    <property type="entry name" value="Peptidase_M1_aminopeptidases"/>
</dbReference>
<dbReference type="SUPFAM" id="SSF63737">
    <property type="entry name" value="Leukotriene A4 hydrolase N-terminal domain"/>
    <property type="match status" value="2"/>
</dbReference>
<feature type="binding site" evidence="23">
    <location>
        <position position="1330"/>
    </location>
    <ligand>
        <name>Zn(2+)</name>
        <dbReference type="ChEBI" id="CHEBI:29105"/>
        <note>catalytic</note>
    </ligand>
</feature>
<keyword evidence="20" id="KW-1015">Disulfide bond</keyword>
<dbReference type="GO" id="GO:0016285">
    <property type="term" value="F:alanyl aminopeptidase activity"/>
    <property type="evidence" value="ECO:0007669"/>
    <property type="project" value="UniProtKB-EC"/>
</dbReference>
<dbReference type="GO" id="GO:0042277">
    <property type="term" value="F:peptide binding"/>
    <property type="evidence" value="ECO:0007669"/>
    <property type="project" value="TreeGrafter"/>
</dbReference>
<keyword evidence="9" id="KW-0336">GPI-anchor</keyword>
<dbReference type="FunFam" id="1.10.390.10:FF:000016">
    <property type="entry name" value="Glutamyl aminopeptidase"/>
    <property type="match status" value="1"/>
</dbReference>
<keyword evidence="15 23" id="KW-0862">Zinc</keyword>
<dbReference type="GO" id="GO:0008270">
    <property type="term" value="F:zinc ion binding"/>
    <property type="evidence" value="ECO:0007669"/>
    <property type="project" value="InterPro"/>
</dbReference>
<comment type="similarity">
    <text evidence="4">Belongs to the peptidase M1 family.</text>
</comment>
<dbReference type="InterPro" id="IPR014782">
    <property type="entry name" value="Peptidase_M1_dom"/>
</dbReference>
<evidence type="ECO:0000256" key="23">
    <source>
        <dbReference type="PIRSR" id="PIRSR634016-3"/>
    </source>
</evidence>
<dbReference type="PANTHER" id="PTHR11533">
    <property type="entry name" value="PROTEASE M1 ZINC METALLOPROTEASE"/>
    <property type="match status" value="1"/>
</dbReference>
<feature type="domain" description="Peptidase M1 membrane alanine aminopeptidase" evidence="27">
    <location>
        <begin position="1254"/>
        <end position="1478"/>
    </location>
</feature>
<dbReference type="GO" id="GO:0070006">
    <property type="term" value="F:metalloaminopeptidase activity"/>
    <property type="evidence" value="ECO:0007669"/>
    <property type="project" value="TreeGrafter"/>
</dbReference>
<dbReference type="GO" id="GO:0043171">
    <property type="term" value="P:peptide catabolic process"/>
    <property type="evidence" value="ECO:0007669"/>
    <property type="project" value="TreeGrafter"/>
</dbReference>
<comment type="cofactor">
    <cofactor evidence="23">
        <name>Zn(2+)</name>
        <dbReference type="ChEBI" id="CHEBI:29105"/>
    </cofactor>
    <text evidence="23">Binds 1 zinc ion per subunit.</text>
</comment>
<feature type="domain" description="Aminopeptidase N-like N-terminal" evidence="29">
    <location>
        <begin position="80"/>
        <end position="271"/>
    </location>
</feature>
<evidence type="ECO:0000313" key="30">
    <source>
        <dbReference type="EMBL" id="KAI9561560.1"/>
    </source>
</evidence>
<dbReference type="Proteomes" id="UP000820818">
    <property type="component" value="Linkage Group LG3"/>
</dbReference>
<evidence type="ECO:0000256" key="14">
    <source>
        <dbReference type="ARBA" id="ARBA00022801"/>
    </source>
</evidence>
<evidence type="ECO:0000256" key="10">
    <source>
        <dbReference type="ARBA" id="ARBA00022670"/>
    </source>
</evidence>
<feature type="chain" id="PRO_5042024946" description="Aminopeptidase N" evidence="26">
    <location>
        <begin position="24"/>
        <end position="1996"/>
    </location>
</feature>
<keyword evidence="10" id="KW-0645">Protease</keyword>
<dbReference type="PANTHER" id="PTHR11533:SF294">
    <property type="entry name" value="THYROTROPIN-RELEASING HORMONE-DEGRADING ECTOENZYME"/>
    <property type="match status" value="1"/>
</dbReference>
<dbReference type="GO" id="GO:0098552">
    <property type="term" value="C:side of membrane"/>
    <property type="evidence" value="ECO:0007669"/>
    <property type="project" value="UniProtKB-KW"/>
</dbReference>
<keyword evidence="7" id="KW-0031">Aminopeptidase</keyword>
<keyword evidence="21" id="KW-0325">Glycoprotein</keyword>
<dbReference type="InterPro" id="IPR045357">
    <property type="entry name" value="Aminopeptidase_N-like_N"/>
</dbReference>
<feature type="signal peptide" evidence="26">
    <location>
        <begin position="1"/>
        <end position="23"/>
    </location>
</feature>
<feature type="region of interest" description="Disordered" evidence="25">
    <location>
        <begin position="1898"/>
        <end position="1973"/>
    </location>
</feature>